<evidence type="ECO:0000256" key="1">
    <source>
        <dbReference type="ARBA" id="ARBA00004141"/>
    </source>
</evidence>
<dbReference type="GO" id="GO:0005886">
    <property type="term" value="C:plasma membrane"/>
    <property type="evidence" value="ECO:0007669"/>
    <property type="project" value="TreeGrafter"/>
</dbReference>
<feature type="domain" description="ABC transmembrane type-1" evidence="6">
    <location>
        <begin position="21"/>
        <end position="165"/>
    </location>
</feature>
<feature type="transmembrane region" description="Helical" evidence="5">
    <location>
        <begin position="81"/>
        <end position="99"/>
    </location>
</feature>
<dbReference type="STRING" id="27835.A0A0N4XCF2"/>
<dbReference type="InterPro" id="IPR011527">
    <property type="entry name" value="ABC1_TM_dom"/>
</dbReference>
<proteinExistence type="predicted"/>
<comment type="subcellular location">
    <subcellularLocation>
        <location evidence="1">Membrane</location>
        <topology evidence="1">Multi-pass membrane protein</topology>
    </subcellularLocation>
</comment>
<evidence type="ECO:0000256" key="4">
    <source>
        <dbReference type="ARBA" id="ARBA00023136"/>
    </source>
</evidence>
<dbReference type="Gene3D" id="1.20.1560.10">
    <property type="entry name" value="ABC transporter type 1, transmembrane domain"/>
    <property type="match status" value="1"/>
</dbReference>
<evidence type="ECO:0000313" key="9">
    <source>
        <dbReference type="WBParaSite" id="NBR_0000012301-mRNA-1"/>
    </source>
</evidence>
<evidence type="ECO:0000313" key="7">
    <source>
        <dbReference type="EMBL" id="VDL62378.1"/>
    </source>
</evidence>
<evidence type="ECO:0000256" key="3">
    <source>
        <dbReference type="ARBA" id="ARBA00022989"/>
    </source>
</evidence>
<accession>A0A0N4XCF2</accession>
<keyword evidence="4 5" id="KW-0472">Membrane</keyword>
<keyword evidence="8" id="KW-1185">Reference proteome</keyword>
<dbReference type="SUPFAM" id="SSF90123">
    <property type="entry name" value="ABC transporter transmembrane region"/>
    <property type="match status" value="1"/>
</dbReference>
<evidence type="ECO:0000313" key="8">
    <source>
        <dbReference type="Proteomes" id="UP000271162"/>
    </source>
</evidence>
<dbReference type="GO" id="GO:0140359">
    <property type="term" value="F:ABC-type transporter activity"/>
    <property type="evidence" value="ECO:0007669"/>
    <property type="project" value="InterPro"/>
</dbReference>
<reference evidence="9" key="1">
    <citation type="submission" date="2017-02" db="UniProtKB">
        <authorList>
            <consortium name="WormBaseParasite"/>
        </authorList>
    </citation>
    <scope>IDENTIFICATION</scope>
</reference>
<sequence>MDITGNATTVKKFEHDMIQNCLKYVYLGCGIFLAALIQATCFLTVCENLVNRLRREFFKAILRQDITWFDKNHSGTLATKLFELFVAQFFGGFIVAFTYDWKLTLIMMSLAPFMIICGAFIAKLMATASSQEAKKYAVAGGIAEEVLTSMRTVIAFNGQPHECER</sequence>
<dbReference type="AlphaFoldDB" id="A0A0N4XCF2"/>
<dbReference type="Proteomes" id="UP000271162">
    <property type="component" value="Unassembled WGS sequence"/>
</dbReference>
<dbReference type="CDD" id="cd18577">
    <property type="entry name" value="ABC_6TM_Pgp_ABCB1_D1_like"/>
    <property type="match status" value="1"/>
</dbReference>
<dbReference type="InterPro" id="IPR039421">
    <property type="entry name" value="Type_1_exporter"/>
</dbReference>
<feature type="transmembrane region" description="Helical" evidence="5">
    <location>
        <begin position="24"/>
        <end position="45"/>
    </location>
</feature>
<dbReference type="EMBL" id="UYSL01000029">
    <property type="protein sequence ID" value="VDL62378.1"/>
    <property type="molecule type" value="Genomic_DNA"/>
</dbReference>
<keyword evidence="2 5" id="KW-0812">Transmembrane</keyword>
<dbReference type="GO" id="GO:0005524">
    <property type="term" value="F:ATP binding"/>
    <property type="evidence" value="ECO:0007669"/>
    <property type="project" value="InterPro"/>
</dbReference>
<name>A0A0N4XCF2_NIPBR</name>
<keyword evidence="3 5" id="KW-1133">Transmembrane helix</keyword>
<dbReference type="PROSITE" id="PS50929">
    <property type="entry name" value="ABC_TM1F"/>
    <property type="match status" value="1"/>
</dbReference>
<feature type="transmembrane region" description="Helical" evidence="5">
    <location>
        <begin position="105"/>
        <end position="126"/>
    </location>
</feature>
<protein>
    <submittedName>
        <fullName evidence="9">ABC transmembrane type-1 domain-containing protein</fullName>
    </submittedName>
</protein>
<reference evidence="7 8" key="2">
    <citation type="submission" date="2018-11" db="EMBL/GenBank/DDBJ databases">
        <authorList>
            <consortium name="Pathogen Informatics"/>
        </authorList>
    </citation>
    <scope>NUCLEOTIDE SEQUENCE [LARGE SCALE GENOMIC DNA]</scope>
</reference>
<dbReference type="Pfam" id="PF00664">
    <property type="entry name" value="ABC_membrane"/>
    <property type="match status" value="2"/>
</dbReference>
<dbReference type="PANTHER" id="PTHR24222:SF76">
    <property type="entry name" value="MYCOBACTIN IMPORT ATP-BINDING_PERMEASE PROTEIN IRTB"/>
    <property type="match status" value="1"/>
</dbReference>
<organism evidence="9">
    <name type="scientific">Nippostrongylus brasiliensis</name>
    <name type="common">Rat hookworm</name>
    <dbReference type="NCBI Taxonomy" id="27835"/>
    <lineage>
        <taxon>Eukaryota</taxon>
        <taxon>Metazoa</taxon>
        <taxon>Ecdysozoa</taxon>
        <taxon>Nematoda</taxon>
        <taxon>Chromadorea</taxon>
        <taxon>Rhabditida</taxon>
        <taxon>Rhabditina</taxon>
        <taxon>Rhabditomorpha</taxon>
        <taxon>Strongyloidea</taxon>
        <taxon>Heligmosomidae</taxon>
        <taxon>Nippostrongylus</taxon>
    </lineage>
</organism>
<evidence type="ECO:0000256" key="5">
    <source>
        <dbReference type="SAM" id="Phobius"/>
    </source>
</evidence>
<gene>
    <name evidence="7" type="ORF">NBR_LOCUS124</name>
</gene>
<dbReference type="PANTHER" id="PTHR24222">
    <property type="entry name" value="ABC TRANSPORTER B FAMILY"/>
    <property type="match status" value="1"/>
</dbReference>
<evidence type="ECO:0000256" key="2">
    <source>
        <dbReference type="ARBA" id="ARBA00022692"/>
    </source>
</evidence>
<evidence type="ECO:0000259" key="6">
    <source>
        <dbReference type="PROSITE" id="PS50929"/>
    </source>
</evidence>
<dbReference type="InterPro" id="IPR036640">
    <property type="entry name" value="ABC1_TM_sf"/>
</dbReference>
<dbReference type="WBParaSite" id="NBR_0000012301-mRNA-1">
    <property type="protein sequence ID" value="NBR_0000012301-mRNA-1"/>
    <property type="gene ID" value="NBR_0000012301"/>
</dbReference>